<dbReference type="InterPro" id="IPR029787">
    <property type="entry name" value="Nucleotide_cyclase"/>
</dbReference>
<dbReference type="PROSITE" id="PS50887">
    <property type="entry name" value="GGDEF"/>
    <property type="match status" value="1"/>
</dbReference>
<dbReference type="GO" id="GO:1902201">
    <property type="term" value="P:negative regulation of bacterial-type flagellum-dependent cell motility"/>
    <property type="evidence" value="ECO:0007669"/>
    <property type="project" value="TreeGrafter"/>
</dbReference>
<comment type="catalytic activity">
    <reaction evidence="3">
        <text>2 GTP = 3',3'-c-di-GMP + 2 diphosphate</text>
        <dbReference type="Rhea" id="RHEA:24898"/>
        <dbReference type="ChEBI" id="CHEBI:33019"/>
        <dbReference type="ChEBI" id="CHEBI:37565"/>
        <dbReference type="ChEBI" id="CHEBI:58805"/>
        <dbReference type="EC" id="2.7.7.65"/>
    </reaction>
</comment>
<accession>A0A2A5WRU3</accession>
<proteinExistence type="predicted"/>
<dbReference type="AlphaFoldDB" id="A0A2A5WRU3"/>
<comment type="cofactor">
    <cofactor evidence="1">
        <name>Mg(2+)</name>
        <dbReference type="ChEBI" id="CHEBI:18420"/>
    </cofactor>
</comment>
<dbReference type="EC" id="2.7.7.65" evidence="2"/>
<name>A0A2A5WRU3_9GAMM</name>
<dbReference type="SMART" id="SM00267">
    <property type="entry name" value="GGDEF"/>
    <property type="match status" value="1"/>
</dbReference>
<dbReference type="Pfam" id="PF00990">
    <property type="entry name" value="GGDEF"/>
    <property type="match status" value="1"/>
</dbReference>
<evidence type="ECO:0000313" key="6">
    <source>
        <dbReference type="EMBL" id="PDH38993.1"/>
    </source>
</evidence>
<dbReference type="InterPro" id="IPR000160">
    <property type="entry name" value="GGDEF_dom"/>
</dbReference>
<comment type="caution">
    <text evidence="6">The sequence shown here is derived from an EMBL/GenBank/DDBJ whole genome shotgun (WGS) entry which is preliminary data.</text>
</comment>
<dbReference type="Gene3D" id="3.30.70.270">
    <property type="match status" value="1"/>
</dbReference>
<dbReference type="InterPro" id="IPR043128">
    <property type="entry name" value="Rev_trsase/Diguanyl_cyclase"/>
</dbReference>
<dbReference type="CDD" id="cd01949">
    <property type="entry name" value="GGDEF"/>
    <property type="match status" value="1"/>
</dbReference>
<evidence type="ECO:0000259" key="5">
    <source>
        <dbReference type="PROSITE" id="PS50887"/>
    </source>
</evidence>
<evidence type="ECO:0000313" key="7">
    <source>
        <dbReference type="Proteomes" id="UP000219327"/>
    </source>
</evidence>
<sequence>MASSDTHHRSDRAHWLYFDDAHPGIHPGVGAEPSKQGQLHSADWSEPGTAGNQPAVGSHGQERTEELESALAELSDANESLKELNTVDALTGIKNRQYFDTIFEQEWRRATRQKYPLSLLLLDIDHFKRVNETFGHLAGDECLRIFARAAWDLLRRPADIVARYGSEEFVVLLPYVENDNAVMLAEQVRSAIADRTIKTTDEFITITCSVGVSTANPSEGDDRKDALAAADIALYEVKASGRNRVSNAGNLTVEPAVRENQTS</sequence>
<evidence type="ECO:0000256" key="3">
    <source>
        <dbReference type="ARBA" id="ARBA00034247"/>
    </source>
</evidence>
<protein>
    <recommendedName>
        <fullName evidence="2">diguanylate cyclase</fullName>
        <ecNumber evidence="2">2.7.7.65</ecNumber>
    </recommendedName>
</protein>
<evidence type="ECO:0000256" key="2">
    <source>
        <dbReference type="ARBA" id="ARBA00012528"/>
    </source>
</evidence>
<dbReference type="FunFam" id="3.30.70.270:FF:000001">
    <property type="entry name" value="Diguanylate cyclase domain protein"/>
    <property type="match status" value="1"/>
</dbReference>
<evidence type="ECO:0000256" key="1">
    <source>
        <dbReference type="ARBA" id="ARBA00001946"/>
    </source>
</evidence>
<organism evidence="6 7">
    <name type="scientific">OM182 bacterium MED-G24</name>
    <dbReference type="NCBI Taxonomy" id="1986255"/>
    <lineage>
        <taxon>Bacteria</taxon>
        <taxon>Pseudomonadati</taxon>
        <taxon>Pseudomonadota</taxon>
        <taxon>Gammaproteobacteria</taxon>
        <taxon>OMG group</taxon>
        <taxon>OM182 clade</taxon>
    </lineage>
</organism>
<feature type="region of interest" description="Disordered" evidence="4">
    <location>
        <begin position="26"/>
        <end position="67"/>
    </location>
</feature>
<dbReference type="PANTHER" id="PTHR45138:SF9">
    <property type="entry name" value="DIGUANYLATE CYCLASE DGCM-RELATED"/>
    <property type="match status" value="1"/>
</dbReference>
<dbReference type="Proteomes" id="UP000219327">
    <property type="component" value="Unassembled WGS sequence"/>
</dbReference>
<reference evidence="6 7" key="1">
    <citation type="submission" date="2017-08" db="EMBL/GenBank/DDBJ databases">
        <title>Fine stratification of microbial communities through a metagenomic profile of the photic zone.</title>
        <authorList>
            <person name="Haro-Moreno J.M."/>
            <person name="Lopez-Perez M."/>
            <person name="De La Torre J."/>
            <person name="Picazo A."/>
            <person name="Camacho A."/>
            <person name="Rodriguez-Valera F."/>
        </authorList>
    </citation>
    <scope>NUCLEOTIDE SEQUENCE [LARGE SCALE GENOMIC DNA]</scope>
    <source>
        <strain evidence="6">MED-G24</strain>
    </source>
</reference>
<dbReference type="GO" id="GO:0043709">
    <property type="term" value="P:cell adhesion involved in single-species biofilm formation"/>
    <property type="evidence" value="ECO:0007669"/>
    <property type="project" value="TreeGrafter"/>
</dbReference>
<feature type="domain" description="GGDEF" evidence="5">
    <location>
        <begin position="115"/>
        <end position="250"/>
    </location>
</feature>
<dbReference type="PANTHER" id="PTHR45138">
    <property type="entry name" value="REGULATORY COMPONENTS OF SENSORY TRANSDUCTION SYSTEM"/>
    <property type="match status" value="1"/>
</dbReference>
<gene>
    <name evidence="6" type="ORF">CNE99_06445</name>
</gene>
<dbReference type="GO" id="GO:0052621">
    <property type="term" value="F:diguanylate cyclase activity"/>
    <property type="evidence" value="ECO:0007669"/>
    <property type="project" value="UniProtKB-EC"/>
</dbReference>
<dbReference type="EMBL" id="NTKD01000031">
    <property type="protein sequence ID" value="PDH38993.1"/>
    <property type="molecule type" value="Genomic_DNA"/>
</dbReference>
<evidence type="ECO:0000256" key="4">
    <source>
        <dbReference type="SAM" id="MobiDB-lite"/>
    </source>
</evidence>
<dbReference type="NCBIfam" id="TIGR00254">
    <property type="entry name" value="GGDEF"/>
    <property type="match status" value="1"/>
</dbReference>
<dbReference type="InterPro" id="IPR050469">
    <property type="entry name" value="Diguanylate_Cyclase"/>
</dbReference>
<dbReference type="SUPFAM" id="SSF55073">
    <property type="entry name" value="Nucleotide cyclase"/>
    <property type="match status" value="1"/>
</dbReference>
<dbReference type="GO" id="GO:0005886">
    <property type="term" value="C:plasma membrane"/>
    <property type="evidence" value="ECO:0007669"/>
    <property type="project" value="TreeGrafter"/>
</dbReference>